<dbReference type="InterPro" id="IPR005094">
    <property type="entry name" value="Endonuclease_MobA/VirD2"/>
</dbReference>
<dbReference type="Pfam" id="PF03432">
    <property type="entry name" value="Relaxase"/>
    <property type="match status" value="1"/>
</dbReference>
<comment type="caution">
    <text evidence="2">The sequence shown here is derived from an EMBL/GenBank/DDBJ whole genome shotgun (WGS) entry which is preliminary data.</text>
</comment>
<dbReference type="Proteomes" id="UP000283630">
    <property type="component" value="Unassembled WGS sequence"/>
</dbReference>
<dbReference type="EMBL" id="QRWH01000014">
    <property type="protein sequence ID" value="RGT07427.1"/>
    <property type="molecule type" value="Genomic_DNA"/>
</dbReference>
<feature type="domain" description="MobA/VirD2-like nuclease" evidence="1">
    <location>
        <begin position="29"/>
        <end position="132"/>
    </location>
</feature>
<reference evidence="2 3" key="1">
    <citation type="submission" date="2018-08" db="EMBL/GenBank/DDBJ databases">
        <title>A genome reference for cultivated species of the human gut microbiota.</title>
        <authorList>
            <person name="Zou Y."/>
            <person name="Xue W."/>
            <person name="Luo G."/>
        </authorList>
    </citation>
    <scope>NUCLEOTIDE SEQUENCE [LARGE SCALE GENOMIC DNA]</scope>
    <source>
        <strain evidence="2 3">AF19-4AC</strain>
    </source>
</reference>
<name>A0A412MBX4_9FIRM</name>
<proteinExistence type="predicted"/>
<organism evidence="2 3">
    <name type="scientific">Dorea formicigenerans</name>
    <dbReference type="NCBI Taxonomy" id="39486"/>
    <lineage>
        <taxon>Bacteria</taxon>
        <taxon>Bacillati</taxon>
        <taxon>Bacillota</taxon>
        <taxon>Clostridia</taxon>
        <taxon>Lachnospirales</taxon>
        <taxon>Lachnospiraceae</taxon>
        <taxon>Dorea</taxon>
    </lineage>
</organism>
<evidence type="ECO:0000313" key="2">
    <source>
        <dbReference type="EMBL" id="RGT07427.1"/>
    </source>
</evidence>
<dbReference type="AlphaFoldDB" id="A0A412MBX4"/>
<evidence type="ECO:0000313" key="3">
    <source>
        <dbReference type="Proteomes" id="UP000283630"/>
    </source>
</evidence>
<accession>A0A412MBX4</accession>
<protein>
    <recommendedName>
        <fullName evidence="1">MobA/VirD2-like nuclease domain-containing protein</fullName>
    </recommendedName>
</protein>
<evidence type="ECO:0000259" key="1">
    <source>
        <dbReference type="Pfam" id="PF03432"/>
    </source>
</evidence>
<sequence>MKTLLFKIVSNNDNYENLECIERAINYIYATKDSKKKTLKLPIYCYGVNPFPISYNALIDTFYNFRQQSPNRDEQHIWHFIVSFGISPARVSNSYFHLADSIARIFSPYYPICYSLHYDTDYLHCHYILSTTSGLPNVPSLSSNEFHGFFLKIQELVQSQGFELIINDEGGYLNV</sequence>
<dbReference type="RefSeq" id="WP_118145775.1">
    <property type="nucleotide sequence ID" value="NZ_QRWH01000014.1"/>
</dbReference>
<gene>
    <name evidence="2" type="ORF">DWX53_12530</name>
</gene>